<keyword evidence="3" id="KW-1185">Reference proteome</keyword>
<feature type="chain" id="PRO_5023070369" evidence="1">
    <location>
        <begin position="30"/>
        <end position="93"/>
    </location>
</feature>
<keyword evidence="1" id="KW-0732">Signal</keyword>
<proteinExistence type="predicted"/>
<sequence>MIPSDRAQMNASNLSTLLMSAATLAACAASLRPDDKAEGAAGAVHVLNAMIDEGVLIEHDKNQLALMAKVDAMGDSAHAALSALQPLRCPLQR</sequence>
<feature type="non-terminal residue" evidence="2">
    <location>
        <position position="93"/>
    </location>
</feature>
<dbReference type="EMBL" id="FZQP02006970">
    <property type="protein sequence ID" value="VVD05405.1"/>
    <property type="molecule type" value="Genomic_DNA"/>
</dbReference>
<reference evidence="2 3" key="1">
    <citation type="submission" date="2017-07" db="EMBL/GenBank/DDBJ databases">
        <authorList>
            <person name="Talla V."/>
            <person name="Backstrom N."/>
        </authorList>
    </citation>
    <scope>NUCLEOTIDE SEQUENCE [LARGE SCALE GENOMIC DNA]</scope>
</reference>
<evidence type="ECO:0000313" key="2">
    <source>
        <dbReference type="EMBL" id="VVD05405.1"/>
    </source>
</evidence>
<feature type="signal peptide" evidence="1">
    <location>
        <begin position="1"/>
        <end position="29"/>
    </location>
</feature>
<accession>A0A5E4R5T1</accession>
<gene>
    <name evidence="2" type="ORF">LSINAPIS_LOCUS14957</name>
</gene>
<evidence type="ECO:0000313" key="3">
    <source>
        <dbReference type="Proteomes" id="UP000324832"/>
    </source>
</evidence>
<dbReference type="Proteomes" id="UP000324832">
    <property type="component" value="Unassembled WGS sequence"/>
</dbReference>
<name>A0A5E4R5T1_9NEOP</name>
<organism evidence="2 3">
    <name type="scientific">Leptidea sinapis</name>
    <dbReference type="NCBI Taxonomy" id="189913"/>
    <lineage>
        <taxon>Eukaryota</taxon>
        <taxon>Metazoa</taxon>
        <taxon>Ecdysozoa</taxon>
        <taxon>Arthropoda</taxon>
        <taxon>Hexapoda</taxon>
        <taxon>Insecta</taxon>
        <taxon>Pterygota</taxon>
        <taxon>Neoptera</taxon>
        <taxon>Endopterygota</taxon>
        <taxon>Lepidoptera</taxon>
        <taxon>Glossata</taxon>
        <taxon>Ditrysia</taxon>
        <taxon>Papilionoidea</taxon>
        <taxon>Pieridae</taxon>
        <taxon>Dismorphiinae</taxon>
        <taxon>Leptidea</taxon>
    </lineage>
</organism>
<protein>
    <submittedName>
        <fullName evidence="2">Uncharacterized protein</fullName>
    </submittedName>
</protein>
<dbReference type="AlphaFoldDB" id="A0A5E4R5T1"/>
<evidence type="ECO:0000256" key="1">
    <source>
        <dbReference type="SAM" id="SignalP"/>
    </source>
</evidence>
<dbReference type="PROSITE" id="PS51257">
    <property type="entry name" value="PROKAR_LIPOPROTEIN"/>
    <property type="match status" value="1"/>
</dbReference>